<name>A0A060ZPJ2_9ACTN</name>
<keyword evidence="4" id="KW-1185">Reference proteome</keyword>
<dbReference type="GO" id="GO:0005829">
    <property type="term" value="C:cytosol"/>
    <property type="evidence" value="ECO:0007669"/>
    <property type="project" value="TreeGrafter"/>
</dbReference>
<evidence type="ECO:0000259" key="1">
    <source>
        <dbReference type="Pfam" id="PF00248"/>
    </source>
</evidence>
<dbReference type="CDD" id="cd19081">
    <property type="entry name" value="AKR_AKR9C1"/>
    <property type="match status" value="1"/>
</dbReference>
<dbReference type="GO" id="GO:0016491">
    <property type="term" value="F:oxidoreductase activity"/>
    <property type="evidence" value="ECO:0007669"/>
    <property type="project" value="InterPro"/>
</dbReference>
<accession>A0A060ZPJ2</accession>
<dbReference type="InterPro" id="IPR020471">
    <property type="entry name" value="AKR"/>
</dbReference>
<gene>
    <name evidence="3" type="ORF">J2Z30_009467</name>
    <name evidence="2" type="ORF">SIRAN4747</name>
</gene>
<dbReference type="PANTHER" id="PTHR43364">
    <property type="entry name" value="NADH-SPECIFIC METHYLGLYOXAL REDUCTASE-RELATED"/>
    <property type="match status" value="1"/>
</dbReference>
<organism evidence="2">
    <name type="scientific">Streptomyces iranensis</name>
    <dbReference type="NCBI Taxonomy" id="576784"/>
    <lineage>
        <taxon>Bacteria</taxon>
        <taxon>Bacillati</taxon>
        <taxon>Actinomycetota</taxon>
        <taxon>Actinomycetes</taxon>
        <taxon>Kitasatosporales</taxon>
        <taxon>Streptomycetaceae</taxon>
        <taxon>Streptomyces</taxon>
        <taxon>Streptomyces violaceusniger group</taxon>
    </lineage>
</organism>
<evidence type="ECO:0000313" key="4">
    <source>
        <dbReference type="Proteomes" id="UP000756710"/>
    </source>
</evidence>
<dbReference type="InterPro" id="IPR050523">
    <property type="entry name" value="AKR_Detox_Biosynth"/>
</dbReference>
<protein>
    <submittedName>
        <fullName evidence="2">Aldo/keto reductase</fullName>
    </submittedName>
    <submittedName>
        <fullName evidence="3">Aryl-alcohol dehydrogenase-like predicted oxidoreductase</fullName>
    </submittedName>
</protein>
<dbReference type="PANTHER" id="PTHR43364:SF6">
    <property type="entry name" value="OXIDOREDUCTASE-RELATED"/>
    <property type="match status" value="1"/>
</dbReference>
<sequence length="314" mass="33630">MSDNTQKIGDLSVFPLSLGGNVFGWTANEAESFRVLDAYVAAGGDFVDTADVYSAWVPGNEGGESETVLGNWFASRGNRSDIVLATKVGAGSPEPRGLTSSAIKSGVEESLQRLRTDYIDLYYTHYDDPSVPVEEIITTLDELVREGKVREIAASNVGADRLEAQLAFSTRENLARYVALQPHYNLVSRDTFEGELSEVAARHDLATIPYYSLASGFLTGKYRPGTAVDSPRSTGAAKHLETERGQKVLAALDDVAANHRTEPATVALAWLLAQPTVVAPLASASSVDQLPALLASVDLKLTQPELDLLTSASD</sequence>
<reference evidence="3 4" key="2">
    <citation type="submission" date="2021-03" db="EMBL/GenBank/DDBJ databases">
        <title>Genomic Encyclopedia of Type Strains, Phase IV (KMG-IV): sequencing the most valuable type-strain genomes for metagenomic binning, comparative biology and taxonomic classification.</title>
        <authorList>
            <person name="Goeker M."/>
        </authorList>
    </citation>
    <scope>NUCLEOTIDE SEQUENCE [LARGE SCALE GENOMIC DNA]</scope>
    <source>
        <strain evidence="3 4">DSM 41954</strain>
    </source>
</reference>
<dbReference type="EMBL" id="JAGGLR010000041">
    <property type="protein sequence ID" value="MBP2068395.1"/>
    <property type="molecule type" value="Genomic_DNA"/>
</dbReference>
<feature type="domain" description="NADP-dependent oxidoreductase" evidence="1">
    <location>
        <begin position="16"/>
        <end position="312"/>
    </location>
</feature>
<dbReference type="SUPFAM" id="SSF51430">
    <property type="entry name" value="NAD(P)-linked oxidoreductase"/>
    <property type="match status" value="1"/>
</dbReference>
<dbReference type="PRINTS" id="PR00069">
    <property type="entry name" value="ALDKETRDTASE"/>
</dbReference>
<dbReference type="Proteomes" id="UP000756710">
    <property type="component" value="Unassembled WGS sequence"/>
</dbReference>
<dbReference type="HOGENOM" id="CLU_023205_2_0_11"/>
<dbReference type="AlphaFoldDB" id="A0A060ZPJ2"/>
<dbReference type="Gene3D" id="3.20.20.100">
    <property type="entry name" value="NADP-dependent oxidoreductase domain"/>
    <property type="match status" value="1"/>
</dbReference>
<evidence type="ECO:0000313" key="2">
    <source>
        <dbReference type="EMBL" id="CDR08050.1"/>
    </source>
</evidence>
<reference evidence="2" key="1">
    <citation type="submission" date="2014-05" db="EMBL/GenBank/DDBJ databases">
        <authorList>
            <person name="Horn Fabian"/>
        </authorList>
    </citation>
    <scope>NUCLEOTIDE SEQUENCE</scope>
</reference>
<dbReference type="InterPro" id="IPR036812">
    <property type="entry name" value="NAD(P)_OxRdtase_dom_sf"/>
</dbReference>
<dbReference type="EMBL" id="LK022848">
    <property type="protein sequence ID" value="CDR08050.1"/>
    <property type="molecule type" value="Genomic_DNA"/>
</dbReference>
<dbReference type="RefSeq" id="WP_044572107.1">
    <property type="nucleotide sequence ID" value="NZ_BAABDR010000097.1"/>
</dbReference>
<proteinExistence type="predicted"/>
<dbReference type="InterPro" id="IPR023210">
    <property type="entry name" value="NADP_OxRdtase_dom"/>
</dbReference>
<dbReference type="Pfam" id="PF00248">
    <property type="entry name" value="Aldo_ket_red"/>
    <property type="match status" value="1"/>
</dbReference>
<evidence type="ECO:0000313" key="3">
    <source>
        <dbReference type="EMBL" id="MBP2068395.1"/>
    </source>
</evidence>